<dbReference type="AlphaFoldDB" id="A0A949PMJ0"/>
<keyword evidence="1" id="KW-0698">rRNA processing</keyword>
<evidence type="ECO:0000256" key="1">
    <source>
        <dbReference type="HAMAP-Rule" id="MF_00934"/>
    </source>
</evidence>
<keyword evidence="3" id="KW-1185">Reference proteome</keyword>
<evidence type="ECO:0000313" key="3">
    <source>
        <dbReference type="Proteomes" id="UP000752297"/>
    </source>
</evidence>
<keyword evidence="1" id="KW-0949">S-adenosyl-L-methionine</keyword>
<name>A0A949PMJ0_9HYPH</name>
<protein>
    <recommendedName>
        <fullName evidence="1">Ribosomal RNA large subunit methyltransferase J</fullName>
        <ecNumber evidence="1">2.1.1.266</ecNumber>
    </recommendedName>
    <alternativeName>
        <fullName evidence="1">23S rRNA (adenine(2030)-N6)-methyltransferase</fullName>
    </alternativeName>
    <alternativeName>
        <fullName evidence="1">23S rRNA m6A2030 methyltransferase</fullName>
    </alternativeName>
</protein>
<keyword evidence="1" id="KW-0694">RNA-binding</keyword>
<feature type="binding site" evidence="1">
    <location>
        <position position="18"/>
    </location>
    <ligand>
        <name>S-adenosyl-L-methionine</name>
        <dbReference type="ChEBI" id="CHEBI:59789"/>
    </ligand>
</feature>
<dbReference type="HAMAP" id="MF_00934">
    <property type="entry name" value="23SrRNA_methyltr_J"/>
    <property type="match status" value="1"/>
</dbReference>
<keyword evidence="1" id="KW-0489">Methyltransferase</keyword>
<dbReference type="PROSITE" id="PS00092">
    <property type="entry name" value="N6_MTASE"/>
    <property type="match status" value="1"/>
</dbReference>
<gene>
    <name evidence="1" type="primary">rlmJ</name>
    <name evidence="2" type="ORF">KUG47_04365</name>
</gene>
<feature type="binding site" evidence="1">
    <location>
        <position position="124"/>
    </location>
    <ligand>
        <name>S-adenosyl-L-methionine</name>
        <dbReference type="ChEBI" id="CHEBI:59789"/>
    </ligand>
</feature>
<dbReference type="PANTHER" id="PTHR37426:SF1">
    <property type="entry name" value="RIBOSOMAL RNA LARGE SUBUNIT METHYLTRANSFERASE J"/>
    <property type="match status" value="1"/>
</dbReference>
<feature type="binding site" evidence="1">
    <location>
        <begin position="149"/>
        <end position="150"/>
    </location>
    <ligand>
        <name>S-adenosyl-L-methionine</name>
        <dbReference type="ChEBI" id="CHEBI:59789"/>
    </ligand>
</feature>
<comment type="catalytic activity">
    <reaction evidence="1">
        <text>adenosine(2030) in 23S rRNA + S-adenosyl-L-methionine = N(6)-methyladenosine(2030) in 23S rRNA + S-adenosyl-L-homocysteine + H(+)</text>
        <dbReference type="Rhea" id="RHEA:43736"/>
        <dbReference type="Rhea" id="RHEA-COMP:10668"/>
        <dbReference type="Rhea" id="RHEA-COMP:10669"/>
        <dbReference type="ChEBI" id="CHEBI:15378"/>
        <dbReference type="ChEBI" id="CHEBI:57856"/>
        <dbReference type="ChEBI" id="CHEBI:59789"/>
        <dbReference type="ChEBI" id="CHEBI:74411"/>
        <dbReference type="ChEBI" id="CHEBI:74449"/>
        <dbReference type="EC" id="2.1.1.266"/>
    </reaction>
</comment>
<feature type="binding site" evidence="1">
    <location>
        <position position="170"/>
    </location>
    <ligand>
        <name>S-adenosyl-L-methionine</name>
        <dbReference type="ChEBI" id="CHEBI:59789"/>
    </ligand>
</feature>
<dbReference type="GO" id="GO:0036307">
    <property type="term" value="F:23S rRNA (adenine(2030)-N(6))-methyltransferase activity"/>
    <property type="evidence" value="ECO:0007669"/>
    <property type="project" value="UniProtKB-UniRule"/>
</dbReference>
<reference evidence="2 3" key="1">
    <citation type="submission" date="2021-06" db="EMBL/GenBank/DDBJ databases">
        <title>Falsochrobactrum tianjin sp.nov., a new petroleum-degrading bacteria isolated from oily soils.</title>
        <authorList>
            <person name="Chen G."/>
            <person name="Chen H."/>
            <person name="Tian J."/>
            <person name="Qing J."/>
            <person name="Zhong L."/>
            <person name="Ma W."/>
            <person name="Song Y."/>
            <person name="Cui X."/>
            <person name="Yan B."/>
        </authorList>
    </citation>
    <scope>NUCLEOTIDE SEQUENCE [LARGE SCALE GENOMIC DNA]</scope>
    <source>
        <strain evidence="2 3">TDYN1</strain>
    </source>
</reference>
<comment type="subunit">
    <text evidence="1">Monomer.</text>
</comment>
<keyword evidence="1" id="KW-0808">Transferase</keyword>
<dbReference type="Proteomes" id="UP000752297">
    <property type="component" value="Unassembled WGS sequence"/>
</dbReference>
<evidence type="ECO:0000313" key="2">
    <source>
        <dbReference type="EMBL" id="MBV2142734.1"/>
    </source>
</evidence>
<dbReference type="RefSeq" id="WP_217676699.1">
    <property type="nucleotide sequence ID" value="NZ_JAHRVA010000001.1"/>
</dbReference>
<feature type="binding site" evidence="1">
    <location>
        <position position="41"/>
    </location>
    <ligand>
        <name>S-adenosyl-L-methionine</name>
        <dbReference type="ChEBI" id="CHEBI:59789"/>
    </ligand>
</feature>
<proteinExistence type="inferred from homology"/>
<feature type="binding site" evidence="1">
    <location>
        <position position="106"/>
    </location>
    <ligand>
        <name>S-adenosyl-L-methionine</name>
        <dbReference type="ChEBI" id="CHEBI:59789"/>
    </ligand>
</feature>
<organism evidence="2 3">
    <name type="scientific">Falsochrobactrum tianjinense</name>
    <dbReference type="NCBI Taxonomy" id="2706015"/>
    <lineage>
        <taxon>Bacteria</taxon>
        <taxon>Pseudomonadati</taxon>
        <taxon>Pseudomonadota</taxon>
        <taxon>Alphaproteobacteria</taxon>
        <taxon>Hyphomicrobiales</taxon>
        <taxon>Brucellaceae</taxon>
        <taxon>Falsochrobactrum</taxon>
    </lineage>
</organism>
<comment type="similarity">
    <text evidence="1">Belongs to the RlmJ family.</text>
</comment>
<dbReference type="GO" id="GO:0070475">
    <property type="term" value="P:rRNA base methylation"/>
    <property type="evidence" value="ECO:0007669"/>
    <property type="project" value="UniProtKB-UniRule"/>
</dbReference>
<accession>A0A949PMJ0</accession>
<dbReference type="InterPro" id="IPR002052">
    <property type="entry name" value="DNA_methylase_N6_adenine_CS"/>
</dbReference>
<feature type="site" description="Interaction with substrate rRNA" evidence="1">
    <location>
        <position position="3"/>
    </location>
</feature>
<dbReference type="InterPro" id="IPR007473">
    <property type="entry name" value="RlmJ"/>
</dbReference>
<feature type="active site" description="Proton acceptor" evidence="1">
    <location>
        <position position="170"/>
    </location>
</feature>
<comment type="caution">
    <text evidence="2">The sequence shown here is derived from an EMBL/GenBank/DDBJ whole genome shotgun (WGS) entry which is preliminary data.</text>
</comment>
<dbReference type="EMBL" id="JAHRVA010000001">
    <property type="protein sequence ID" value="MBV2142734.1"/>
    <property type="molecule type" value="Genomic_DNA"/>
</dbReference>
<dbReference type="GO" id="GO:0003723">
    <property type="term" value="F:RNA binding"/>
    <property type="evidence" value="ECO:0007669"/>
    <property type="project" value="UniProtKB-UniRule"/>
</dbReference>
<comment type="function">
    <text evidence="1">Specifically methylates the adenine in position 2030 of 23S rRNA.</text>
</comment>
<sequence length="290" mass="32781">MNYRHAYHAGNFADVVKHVILSRIVEYLKRKEQAFRVIDTHAGIGLYDLRGTEADKTGEWTGGIGRVIDAVQKGQVEPQAMELLAPYLEAVHTVNPKGGLRHYPGSPLLTRHLLRKQDRLSALELHPQDAAKLARLFAGDIQVRVIELDGWLSLGAHVPPKEKRGLILVDPPFEKEGEFDRLVDGLVKAYRRFPGGTYAFWYPVKERKETERFSKRLRETGIAKIMQIELAIRAPSPDPRLDGTGMIVINPPYTLESEMQILLPCLTKLLGEEKGSNFSVQWIRGETDRT</sequence>
<dbReference type="PANTHER" id="PTHR37426">
    <property type="entry name" value="RIBOSOMAL RNA LARGE SUBUNIT METHYLTRANSFERASE J"/>
    <property type="match status" value="1"/>
</dbReference>
<dbReference type="GO" id="GO:0005829">
    <property type="term" value="C:cytosol"/>
    <property type="evidence" value="ECO:0007669"/>
    <property type="project" value="TreeGrafter"/>
</dbReference>
<dbReference type="EC" id="2.1.1.266" evidence="1"/>
<dbReference type="Pfam" id="PF04378">
    <property type="entry name" value="RsmJ"/>
    <property type="match status" value="1"/>
</dbReference>